<dbReference type="InterPro" id="IPR012292">
    <property type="entry name" value="Globin/Proto"/>
</dbReference>
<keyword evidence="2" id="KW-1185">Reference proteome</keyword>
<dbReference type="EMBL" id="AQGV01000011">
    <property type="protein sequence ID" value="MBE0367062.1"/>
    <property type="molecule type" value="Genomic_DNA"/>
</dbReference>
<dbReference type="Gene3D" id="1.10.490.10">
    <property type="entry name" value="Globins"/>
    <property type="match status" value="1"/>
</dbReference>
<dbReference type="CDD" id="cd01040">
    <property type="entry name" value="Mb-like"/>
    <property type="match status" value="1"/>
</dbReference>
<dbReference type="InterPro" id="IPR044399">
    <property type="entry name" value="Mb-like_M"/>
</dbReference>
<evidence type="ECO:0000313" key="1">
    <source>
        <dbReference type="EMBL" id="MBE0367062.1"/>
    </source>
</evidence>
<dbReference type="InterPro" id="IPR009050">
    <property type="entry name" value="Globin-like_sf"/>
</dbReference>
<organism evidence="1 2">
    <name type="scientific">Pseudoalteromonas aurantia 208</name>
    <dbReference type="NCBI Taxonomy" id="1314867"/>
    <lineage>
        <taxon>Bacteria</taxon>
        <taxon>Pseudomonadati</taxon>
        <taxon>Pseudomonadota</taxon>
        <taxon>Gammaproteobacteria</taxon>
        <taxon>Alteromonadales</taxon>
        <taxon>Pseudoalteromonadaceae</taxon>
        <taxon>Pseudoalteromonas</taxon>
    </lineage>
</organism>
<dbReference type="SUPFAM" id="SSF46458">
    <property type="entry name" value="Globin-like"/>
    <property type="match status" value="1"/>
</dbReference>
<protein>
    <recommendedName>
        <fullName evidence="3">Globin</fullName>
    </recommendedName>
</protein>
<name>A0ABR9E7T4_9GAMM</name>
<dbReference type="Proteomes" id="UP000615755">
    <property type="component" value="Unassembled WGS sequence"/>
</dbReference>
<evidence type="ECO:0000313" key="2">
    <source>
        <dbReference type="Proteomes" id="UP000615755"/>
    </source>
</evidence>
<accession>A0ABR9E7T4</accession>
<sequence length="178" mass="20749">MILPSKQTDALLIDKEAIMSISPYQYQLLTQSFATLKPNFHCFCVSLHSQLKRYDLQLVVPNSPKYLLNIEHRIHTFLHEAIALLPQQSALVDLVQQYKSDFHTLRLSEYDIAVICHTMLETLQLHLGRQFTLALRNAWRKALHMFANIIKSVAFNTTNVVNLQHFRQQKQHQISTLR</sequence>
<gene>
    <name evidence="1" type="ORF">PAUR_a0363</name>
</gene>
<reference evidence="1 2" key="1">
    <citation type="submission" date="2015-03" db="EMBL/GenBank/DDBJ databases">
        <title>Genome sequence of Pseudoalteromonas aurantia.</title>
        <authorList>
            <person name="Xie B.-B."/>
            <person name="Rong J.-C."/>
            <person name="Qin Q.-L."/>
            <person name="Zhang Y.-Z."/>
        </authorList>
    </citation>
    <scope>NUCLEOTIDE SEQUENCE [LARGE SCALE GENOMIC DNA]</scope>
    <source>
        <strain evidence="1 2">208</strain>
    </source>
</reference>
<comment type="caution">
    <text evidence="1">The sequence shown here is derived from an EMBL/GenBank/DDBJ whole genome shotgun (WGS) entry which is preliminary data.</text>
</comment>
<proteinExistence type="predicted"/>
<evidence type="ECO:0008006" key="3">
    <source>
        <dbReference type="Google" id="ProtNLM"/>
    </source>
</evidence>